<dbReference type="PROSITE" id="PS51257">
    <property type="entry name" value="PROKAR_LIPOPROTEIN"/>
    <property type="match status" value="1"/>
</dbReference>
<organism evidence="2 3">
    <name type="scientific">Stieleria magnilauensis</name>
    <dbReference type="NCBI Taxonomy" id="2527963"/>
    <lineage>
        <taxon>Bacteria</taxon>
        <taxon>Pseudomonadati</taxon>
        <taxon>Planctomycetota</taxon>
        <taxon>Planctomycetia</taxon>
        <taxon>Pirellulales</taxon>
        <taxon>Pirellulaceae</taxon>
        <taxon>Stieleria</taxon>
    </lineage>
</organism>
<evidence type="ECO:0000256" key="1">
    <source>
        <dbReference type="SAM" id="SignalP"/>
    </source>
</evidence>
<dbReference type="Proteomes" id="UP000318081">
    <property type="component" value="Chromosome"/>
</dbReference>
<accession>A0ABX5XYU3</accession>
<name>A0ABX5XYU3_9BACT</name>
<evidence type="ECO:0000313" key="2">
    <source>
        <dbReference type="EMBL" id="QDV87213.1"/>
    </source>
</evidence>
<keyword evidence="3" id="KW-1185">Reference proteome</keyword>
<reference evidence="2 3" key="1">
    <citation type="submission" date="2019-02" db="EMBL/GenBank/DDBJ databases">
        <title>Deep-cultivation of Planctomycetes and their phenomic and genomic characterization uncovers novel biology.</title>
        <authorList>
            <person name="Wiegand S."/>
            <person name="Jogler M."/>
            <person name="Boedeker C."/>
            <person name="Pinto D."/>
            <person name="Vollmers J."/>
            <person name="Rivas-Marin E."/>
            <person name="Kohn T."/>
            <person name="Peeters S.H."/>
            <person name="Heuer A."/>
            <person name="Rast P."/>
            <person name="Oberbeckmann S."/>
            <person name="Bunk B."/>
            <person name="Jeske O."/>
            <person name="Meyerdierks A."/>
            <person name="Storesund J.E."/>
            <person name="Kallscheuer N."/>
            <person name="Luecker S."/>
            <person name="Lage O.M."/>
            <person name="Pohl T."/>
            <person name="Merkel B.J."/>
            <person name="Hornburger P."/>
            <person name="Mueller R.-W."/>
            <person name="Bruemmer F."/>
            <person name="Labrenz M."/>
            <person name="Spormann A.M."/>
            <person name="Op den Camp H."/>
            <person name="Overmann J."/>
            <person name="Amann R."/>
            <person name="Jetten M.S.M."/>
            <person name="Mascher T."/>
            <person name="Medema M.H."/>
            <person name="Devos D.P."/>
            <person name="Kaster A.-K."/>
            <person name="Ovreas L."/>
            <person name="Rohde M."/>
            <person name="Galperin M.Y."/>
            <person name="Jogler C."/>
        </authorList>
    </citation>
    <scope>NUCLEOTIDE SEQUENCE [LARGE SCALE GENOMIC DNA]</scope>
    <source>
        <strain evidence="2 3">TBK1r</strain>
    </source>
</reference>
<feature type="signal peptide" evidence="1">
    <location>
        <begin position="1"/>
        <end position="26"/>
    </location>
</feature>
<gene>
    <name evidence="2" type="ORF">TBK1r_62420</name>
</gene>
<proteinExistence type="predicted"/>
<evidence type="ECO:0008006" key="4">
    <source>
        <dbReference type="Google" id="ProtNLM"/>
    </source>
</evidence>
<dbReference type="EMBL" id="CP036432">
    <property type="protein sequence ID" value="QDV87213.1"/>
    <property type="molecule type" value="Genomic_DNA"/>
</dbReference>
<dbReference type="RefSeq" id="WP_145218775.1">
    <property type="nucleotide sequence ID" value="NZ_CP036432.1"/>
</dbReference>
<sequence>MRLSTRTIIPAAVVAACLFCFSIAEAKKPVKPPGGGGGGSSFQLVELQPAGGTVSSAYAISDSGIVVGTVDDMPGIWDSSETVPAFIPLVGAYGEALSINEYDEIVGWGPNGPRYWSNAIANPVELPLPTGFDSGTANGISRDGIVVGEIWGPASSGNEIWAAAWRVTEGLVFGPILLDAGGAHDVASMGAGINRAVGRSADAEFGHVATVWDLLSKDDGTFTVIGSTVLVAGVTAEAYAITNTGDVTGGIKEWSKGEWVHTAFVIRDGSFVRLPSGRRNKFDVGYDLNATDVIGQSGKVWYSDNLGATQWNLQNKHQDLMGSYFDASWTYTAAEGLNATGGVVGGGSGGAWLLRR</sequence>
<evidence type="ECO:0000313" key="3">
    <source>
        <dbReference type="Proteomes" id="UP000318081"/>
    </source>
</evidence>
<keyword evidence="1" id="KW-0732">Signal</keyword>
<feature type="chain" id="PRO_5047309354" description="Extracellular repeat, HAF family" evidence="1">
    <location>
        <begin position="27"/>
        <end position="356"/>
    </location>
</feature>
<protein>
    <recommendedName>
        <fullName evidence="4">Extracellular repeat, HAF family</fullName>
    </recommendedName>
</protein>